<feature type="binding site" evidence="4">
    <location>
        <begin position="184"/>
        <end position="187"/>
    </location>
    <ligand>
        <name>substrate</name>
    </ligand>
</feature>
<dbReference type="Gene3D" id="1.10.8.10">
    <property type="entry name" value="DNA helicase RuvA subunit, C-terminal domain"/>
    <property type="match status" value="1"/>
</dbReference>
<evidence type="ECO:0000259" key="5">
    <source>
        <dbReference type="Pfam" id="PF13847"/>
    </source>
</evidence>
<dbReference type="GO" id="GO:0032259">
    <property type="term" value="P:methylation"/>
    <property type="evidence" value="ECO:0007669"/>
    <property type="project" value="UniProtKB-KW"/>
</dbReference>
<feature type="binding site" evidence="4">
    <location>
        <position position="137"/>
    </location>
    <ligand>
        <name>S-adenosyl-L-methionine</name>
        <dbReference type="ChEBI" id="CHEBI:59789"/>
    </ligand>
</feature>
<evidence type="ECO:0000259" key="6">
    <source>
        <dbReference type="Pfam" id="PF17827"/>
    </source>
</evidence>
<evidence type="ECO:0000256" key="1">
    <source>
        <dbReference type="ARBA" id="ARBA00022603"/>
    </source>
</evidence>
<dbReference type="Gene3D" id="3.40.50.150">
    <property type="entry name" value="Vaccinia Virus protein VP39"/>
    <property type="match status" value="1"/>
</dbReference>
<keyword evidence="3 4" id="KW-0949">S-adenosyl-L-methionine</keyword>
<reference evidence="7 8" key="1">
    <citation type="submission" date="2019-12" db="EMBL/GenBank/DDBJ databases">
        <title>Genomic-based taxomic classification of the family Erythrobacteraceae.</title>
        <authorList>
            <person name="Xu L."/>
        </authorList>
    </citation>
    <scope>NUCLEOTIDE SEQUENCE [LARGE SCALE GENOMIC DNA]</scope>
    <source>
        <strain evidence="7 8">LMG 29519</strain>
    </source>
</reference>
<dbReference type="InterPro" id="IPR050320">
    <property type="entry name" value="N5-glutamine_MTase"/>
</dbReference>
<dbReference type="PROSITE" id="PS00092">
    <property type="entry name" value="N6_MTASE"/>
    <property type="match status" value="1"/>
</dbReference>
<dbReference type="InterPro" id="IPR029063">
    <property type="entry name" value="SAM-dependent_MTases_sf"/>
</dbReference>
<dbReference type="GO" id="GO:0003676">
    <property type="term" value="F:nucleic acid binding"/>
    <property type="evidence" value="ECO:0007669"/>
    <property type="project" value="InterPro"/>
</dbReference>
<feature type="binding site" evidence="4">
    <location>
        <position position="184"/>
    </location>
    <ligand>
        <name>S-adenosyl-L-methionine</name>
        <dbReference type="ChEBI" id="CHEBI:59789"/>
    </ligand>
</feature>
<organism evidence="7 8">
    <name type="scientific">Alteriqipengyuania halimionae</name>
    <dbReference type="NCBI Taxonomy" id="1926630"/>
    <lineage>
        <taxon>Bacteria</taxon>
        <taxon>Pseudomonadati</taxon>
        <taxon>Pseudomonadota</taxon>
        <taxon>Alphaproteobacteria</taxon>
        <taxon>Sphingomonadales</taxon>
        <taxon>Erythrobacteraceae</taxon>
        <taxon>Alteriqipengyuania</taxon>
    </lineage>
</organism>
<dbReference type="InterPro" id="IPR040758">
    <property type="entry name" value="PrmC_N"/>
</dbReference>
<dbReference type="PANTHER" id="PTHR18895">
    <property type="entry name" value="HEMK METHYLTRANSFERASE"/>
    <property type="match status" value="1"/>
</dbReference>
<feature type="domain" description="Methyltransferase" evidence="5">
    <location>
        <begin position="109"/>
        <end position="184"/>
    </location>
</feature>
<dbReference type="InterPro" id="IPR004556">
    <property type="entry name" value="HemK-like"/>
</dbReference>
<dbReference type="Proteomes" id="UP000429229">
    <property type="component" value="Unassembled WGS sequence"/>
</dbReference>
<evidence type="ECO:0000313" key="8">
    <source>
        <dbReference type="Proteomes" id="UP000429229"/>
    </source>
</evidence>
<dbReference type="InterPro" id="IPR002052">
    <property type="entry name" value="DNA_methylase_N6_adenine_CS"/>
</dbReference>
<comment type="catalytic activity">
    <reaction evidence="4">
        <text>L-glutaminyl-[peptide chain release factor] + S-adenosyl-L-methionine = N(5)-methyl-L-glutaminyl-[peptide chain release factor] + S-adenosyl-L-homocysteine + H(+)</text>
        <dbReference type="Rhea" id="RHEA:42896"/>
        <dbReference type="Rhea" id="RHEA-COMP:10271"/>
        <dbReference type="Rhea" id="RHEA-COMP:10272"/>
        <dbReference type="ChEBI" id="CHEBI:15378"/>
        <dbReference type="ChEBI" id="CHEBI:30011"/>
        <dbReference type="ChEBI" id="CHEBI:57856"/>
        <dbReference type="ChEBI" id="CHEBI:59789"/>
        <dbReference type="ChEBI" id="CHEBI:61891"/>
        <dbReference type="EC" id="2.1.1.297"/>
    </reaction>
</comment>
<dbReference type="SUPFAM" id="SSF53335">
    <property type="entry name" value="S-adenosyl-L-methionine-dependent methyltransferases"/>
    <property type="match status" value="1"/>
</dbReference>
<proteinExistence type="inferred from homology"/>
<dbReference type="AlphaFoldDB" id="A0A6I4U9X5"/>
<dbReference type="NCBIfam" id="TIGR03534">
    <property type="entry name" value="RF_mod_PrmC"/>
    <property type="match status" value="1"/>
</dbReference>
<keyword evidence="1 4" id="KW-0489">Methyltransferase</keyword>
<evidence type="ECO:0000256" key="3">
    <source>
        <dbReference type="ARBA" id="ARBA00022691"/>
    </source>
</evidence>
<dbReference type="PANTHER" id="PTHR18895:SF74">
    <property type="entry name" value="MTRF1L RELEASE FACTOR GLUTAMINE METHYLTRANSFERASE"/>
    <property type="match status" value="1"/>
</dbReference>
<evidence type="ECO:0000313" key="7">
    <source>
        <dbReference type="EMBL" id="MXP11077.1"/>
    </source>
</evidence>
<dbReference type="EMBL" id="WTYR01000001">
    <property type="protein sequence ID" value="MXP11077.1"/>
    <property type="molecule type" value="Genomic_DNA"/>
</dbReference>
<evidence type="ECO:0000256" key="2">
    <source>
        <dbReference type="ARBA" id="ARBA00022679"/>
    </source>
</evidence>
<protein>
    <recommendedName>
        <fullName evidence="4">Release factor glutamine methyltransferase</fullName>
        <shortName evidence="4">RF MTase</shortName>
        <ecNumber evidence="4">2.1.1.297</ecNumber>
    </recommendedName>
    <alternativeName>
        <fullName evidence="4">N5-glutamine methyltransferase PrmC</fullName>
    </alternativeName>
    <alternativeName>
        <fullName evidence="4">Protein-(glutamine-N5) MTase PrmC</fullName>
    </alternativeName>
    <alternativeName>
        <fullName evidence="4">Protein-glutamine N-methyltransferase PrmC</fullName>
    </alternativeName>
</protein>
<gene>
    <name evidence="4 7" type="primary">prmC</name>
    <name evidence="7" type="ORF">GRI68_12890</name>
</gene>
<dbReference type="NCBIfam" id="TIGR00536">
    <property type="entry name" value="hemK_fam"/>
    <property type="match status" value="1"/>
</dbReference>
<dbReference type="HAMAP" id="MF_02126">
    <property type="entry name" value="RF_methyltr_PrmC"/>
    <property type="match status" value="1"/>
</dbReference>
<sequence>MTVAEALRDATARLADNGDTARIDAEMLMAHALGMSRSDMLLKAMRDPTPADFADMVERRASHEPVAYIVGQKEFYGLDFTVRPGVLIPRGDSETIVRAALDRAPRARRVLDLGVGSGALLLATLSEMPKAEGVGVDASPVAIDVATGNAQSLGLGDRVDFLRASWRNIGWRDALGRFDLVLCNPPYVEDDAALDPDVRDFEPGEALFAGREGLDDYRLLLPQLAWLLDDSGVAVFEIGYRQADAVSQIAAGNGFETELRRDLADRPRALILRRIP</sequence>
<name>A0A6I4U9X5_9SPHN</name>
<dbReference type="OrthoDB" id="9800643at2"/>
<dbReference type="InterPro" id="IPR019874">
    <property type="entry name" value="RF_methyltr_PrmC"/>
</dbReference>
<dbReference type="EC" id="2.1.1.297" evidence="4"/>
<comment type="function">
    <text evidence="4">Methylates the class 1 translation termination release factors RF1/PrfA and RF2/PrfB on the glutamine residue of the universally conserved GGQ motif.</text>
</comment>
<comment type="similarity">
    <text evidence="4">Belongs to the protein N5-glutamine methyltransferase family. PrmC subfamily.</text>
</comment>
<comment type="caution">
    <text evidence="7">The sequence shown here is derived from an EMBL/GenBank/DDBJ whole genome shotgun (WGS) entry which is preliminary data.</text>
</comment>
<feature type="binding site" evidence="4">
    <location>
        <position position="166"/>
    </location>
    <ligand>
        <name>S-adenosyl-L-methionine</name>
        <dbReference type="ChEBI" id="CHEBI:59789"/>
    </ligand>
</feature>
<dbReference type="Pfam" id="PF17827">
    <property type="entry name" value="PrmC_N"/>
    <property type="match status" value="1"/>
</dbReference>
<dbReference type="RefSeq" id="WP_160617643.1">
    <property type="nucleotide sequence ID" value="NZ_WTYR01000001.1"/>
</dbReference>
<feature type="domain" description="Release factor glutamine methyltransferase N-terminal" evidence="6">
    <location>
        <begin position="5"/>
        <end position="71"/>
    </location>
</feature>
<dbReference type="GO" id="GO:0102559">
    <property type="term" value="F:peptide chain release factor N(5)-glutamine methyltransferase activity"/>
    <property type="evidence" value="ECO:0007669"/>
    <property type="project" value="UniProtKB-EC"/>
</dbReference>
<keyword evidence="8" id="KW-1185">Reference proteome</keyword>
<dbReference type="Pfam" id="PF13847">
    <property type="entry name" value="Methyltransf_31"/>
    <property type="match status" value="1"/>
</dbReference>
<feature type="binding site" evidence="4">
    <location>
        <begin position="114"/>
        <end position="118"/>
    </location>
    <ligand>
        <name>S-adenosyl-L-methionine</name>
        <dbReference type="ChEBI" id="CHEBI:59789"/>
    </ligand>
</feature>
<keyword evidence="2 4" id="KW-0808">Transferase</keyword>
<dbReference type="InterPro" id="IPR025714">
    <property type="entry name" value="Methyltranfer_dom"/>
</dbReference>
<dbReference type="CDD" id="cd02440">
    <property type="entry name" value="AdoMet_MTases"/>
    <property type="match status" value="1"/>
</dbReference>
<accession>A0A6I4U9X5</accession>
<evidence type="ECO:0000256" key="4">
    <source>
        <dbReference type="HAMAP-Rule" id="MF_02126"/>
    </source>
</evidence>